<dbReference type="Proteomes" id="UP000770661">
    <property type="component" value="Unassembled WGS sequence"/>
</dbReference>
<dbReference type="AlphaFoldDB" id="A0A8J4Y4S1"/>
<protein>
    <submittedName>
        <fullName evidence="2">Uncharacterized protein</fullName>
    </submittedName>
</protein>
<accession>A0A8J4Y4S1</accession>
<feature type="region of interest" description="Disordered" evidence="1">
    <location>
        <begin position="1"/>
        <end position="85"/>
    </location>
</feature>
<evidence type="ECO:0000313" key="2">
    <source>
        <dbReference type="EMBL" id="KAG0717584.1"/>
    </source>
</evidence>
<gene>
    <name evidence="2" type="ORF">GWK47_054110</name>
</gene>
<keyword evidence="3" id="KW-1185">Reference proteome</keyword>
<feature type="compositionally biased region" description="Basic and acidic residues" evidence="1">
    <location>
        <begin position="1"/>
        <end position="12"/>
    </location>
</feature>
<sequence>MDRIQQEEKETMVRNLFRRKKEKAPSGRREEALPDIDLKDPVTSGLGGPGSLFSRTEEEMGNPWGRVRDMGDCGHLPGDEEENPG</sequence>
<dbReference type="EMBL" id="JACEEZ010017376">
    <property type="protein sequence ID" value="KAG0717584.1"/>
    <property type="molecule type" value="Genomic_DNA"/>
</dbReference>
<comment type="caution">
    <text evidence="2">The sequence shown here is derived from an EMBL/GenBank/DDBJ whole genome shotgun (WGS) entry which is preliminary data.</text>
</comment>
<evidence type="ECO:0000256" key="1">
    <source>
        <dbReference type="SAM" id="MobiDB-lite"/>
    </source>
</evidence>
<reference evidence="2" key="1">
    <citation type="submission" date="2020-07" db="EMBL/GenBank/DDBJ databases">
        <title>The High-quality genome of the commercially important snow crab, Chionoecetes opilio.</title>
        <authorList>
            <person name="Jeong J.-H."/>
            <person name="Ryu S."/>
        </authorList>
    </citation>
    <scope>NUCLEOTIDE SEQUENCE</scope>
    <source>
        <strain evidence="2">MADBK_172401_WGS</strain>
        <tissue evidence="2">Digestive gland</tissue>
    </source>
</reference>
<feature type="compositionally biased region" description="Basic and acidic residues" evidence="1">
    <location>
        <begin position="23"/>
        <end position="40"/>
    </location>
</feature>
<evidence type="ECO:0000313" key="3">
    <source>
        <dbReference type="Proteomes" id="UP000770661"/>
    </source>
</evidence>
<organism evidence="2 3">
    <name type="scientific">Chionoecetes opilio</name>
    <name type="common">Atlantic snow crab</name>
    <name type="synonym">Cancer opilio</name>
    <dbReference type="NCBI Taxonomy" id="41210"/>
    <lineage>
        <taxon>Eukaryota</taxon>
        <taxon>Metazoa</taxon>
        <taxon>Ecdysozoa</taxon>
        <taxon>Arthropoda</taxon>
        <taxon>Crustacea</taxon>
        <taxon>Multicrustacea</taxon>
        <taxon>Malacostraca</taxon>
        <taxon>Eumalacostraca</taxon>
        <taxon>Eucarida</taxon>
        <taxon>Decapoda</taxon>
        <taxon>Pleocyemata</taxon>
        <taxon>Brachyura</taxon>
        <taxon>Eubrachyura</taxon>
        <taxon>Majoidea</taxon>
        <taxon>Majidae</taxon>
        <taxon>Chionoecetes</taxon>
    </lineage>
</organism>
<proteinExistence type="predicted"/>
<name>A0A8J4Y4S1_CHIOP</name>